<dbReference type="GO" id="GO:0004993">
    <property type="term" value="F:G protein-coupled serotonin receptor activity"/>
    <property type="evidence" value="ECO:0007669"/>
    <property type="project" value="TreeGrafter"/>
</dbReference>
<dbReference type="GO" id="GO:0007210">
    <property type="term" value="P:serotonin receptor signaling pathway"/>
    <property type="evidence" value="ECO:0007669"/>
    <property type="project" value="TreeGrafter"/>
</dbReference>
<dbReference type="PANTHER" id="PTHR24247">
    <property type="entry name" value="5-HYDROXYTRYPTAMINE RECEPTOR"/>
    <property type="match status" value="1"/>
</dbReference>
<feature type="domain" description="G-protein coupled receptors family 1 profile" evidence="13">
    <location>
        <begin position="111"/>
        <end position="510"/>
    </location>
</feature>
<name>A0A9J6CGJ3_POLVA</name>
<feature type="compositionally biased region" description="Polar residues" evidence="11">
    <location>
        <begin position="357"/>
        <end position="366"/>
    </location>
</feature>
<dbReference type="OrthoDB" id="5859976at2759"/>
<comment type="caution">
    <text evidence="14">The sequence shown here is derived from an EMBL/GenBank/DDBJ whole genome shotgun (WGS) entry which is preliminary data.</text>
</comment>
<dbReference type="GO" id="GO:0005886">
    <property type="term" value="C:plasma membrane"/>
    <property type="evidence" value="ECO:0007669"/>
    <property type="project" value="UniProtKB-SubCell"/>
</dbReference>
<evidence type="ECO:0000256" key="11">
    <source>
        <dbReference type="SAM" id="MobiDB-lite"/>
    </source>
</evidence>
<dbReference type="PANTHER" id="PTHR24247:SF228">
    <property type="entry name" value="5-HYDROXYTRYPTAMINE (SEROTONIN) RECEPTOR 2A, ISOFORM B"/>
    <property type="match status" value="1"/>
</dbReference>
<feature type="compositionally biased region" description="Basic and acidic residues" evidence="11">
    <location>
        <begin position="313"/>
        <end position="325"/>
    </location>
</feature>
<keyword evidence="4 12" id="KW-0812">Transmembrane</keyword>
<dbReference type="SUPFAM" id="SSF81321">
    <property type="entry name" value="Family A G protein-coupled receptor-like"/>
    <property type="match status" value="1"/>
</dbReference>
<evidence type="ECO:0000256" key="7">
    <source>
        <dbReference type="ARBA" id="ARBA00023136"/>
    </source>
</evidence>
<evidence type="ECO:0000256" key="2">
    <source>
        <dbReference type="ARBA" id="ARBA00010663"/>
    </source>
</evidence>
<protein>
    <recommendedName>
        <fullName evidence="13">G-protein coupled receptors family 1 profile domain-containing protein</fullName>
    </recommendedName>
</protein>
<dbReference type="Pfam" id="PF00001">
    <property type="entry name" value="7tm_1"/>
    <property type="match status" value="1"/>
</dbReference>
<keyword evidence="9" id="KW-0675">Receptor</keyword>
<organism evidence="14 15">
    <name type="scientific">Polypedilum vanderplanki</name>
    <name type="common">Sleeping chironomid midge</name>
    <dbReference type="NCBI Taxonomy" id="319348"/>
    <lineage>
        <taxon>Eukaryota</taxon>
        <taxon>Metazoa</taxon>
        <taxon>Ecdysozoa</taxon>
        <taxon>Arthropoda</taxon>
        <taxon>Hexapoda</taxon>
        <taxon>Insecta</taxon>
        <taxon>Pterygota</taxon>
        <taxon>Neoptera</taxon>
        <taxon>Endopterygota</taxon>
        <taxon>Diptera</taxon>
        <taxon>Nematocera</taxon>
        <taxon>Chironomoidea</taxon>
        <taxon>Chironomidae</taxon>
        <taxon>Chironominae</taxon>
        <taxon>Polypedilum</taxon>
        <taxon>Polypedilum</taxon>
    </lineage>
</organism>
<gene>
    <name evidence="14" type="ORF">PVAND_010385</name>
</gene>
<feature type="transmembrane region" description="Helical" evidence="12">
    <location>
        <begin position="255"/>
        <end position="276"/>
    </location>
</feature>
<feature type="transmembrane region" description="Helical" evidence="12">
    <location>
        <begin position="169"/>
        <end position="194"/>
    </location>
</feature>
<comment type="subcellular location">
    <subcellularLocation>
        <location evidence="1">Cell membrane</location>
        <topology evidence="1">Multi-pass membrane protein</topology>
    </subcellularLocation>
</comment>
<keyword evidence="10" id="KW-0807">Transducer</keyword>
<accession>A0A9J6CGJ3</accession>
<dbReference type="PRINTS" id="PR00237">
    <property type="entry name" value="GPCRRHODOPSN"/>
</dbReference>
<dbReference type="InterPro" id="IPR017452">
    <property type="entry name" value="GPCR_Rhodpsn_7TM"/>
</dbReference>
<keyword evidence="3" id="KW-1003">Cell membrane</keyword>
<dbReference type="SMART" id="SM01381">
    <property type="entry name" value="7TM_GPCR_Srsx"/>
    <property type="match status" value="1"/>
</dbReference>
<comment type="similarity">
    <text evidence="2">Belongs to the G-protein coupled receptor 1 family.</text>
</comment>
<keyword evidence="5 12" id="KW-1133">Transmembrane helix</keyword>
<feature type="transmembrane region" description="Helical" evidence="12">
    <location>
        <begin position="457"/>
        <end position="479"/>
    </location>
</feature>
<dbReference type="EMBL" id="JADBJN010000001">
    <property type="protein sequence ID" value="KAG5680907.1"/>
    <property type="molecule type" value="Genomic_DNA"/>
</dbReference>
<dbReference type="GO" id="GO:0051378">
    <property type="term" value="F:serotonin binding"/>
    <property type="evidence" value="ECO:0007669"/>
    <property type="project" value="TreeGrafter"/>
</dbReference>
<evidence type="ECO:0000256" key="4">
    <source>
        <dbReference type="ARBA" id="ARBA00022692"/>
    </source>
</evidence>
<evidence type="ECO:0000256" key="5">
    <source>
        <dbReference type="ARBA" id="ARBA00022989"/>
    </source>
</evidence>
<evidence type="ECO:0000256" key="9">
    <source>
        <dbReference type="ARBA" id="ARBA00023170"/>
    </source>
</evidence>
<evidence type="ECO:0000313" key="15">
    <source>
        <dbReference type="Proteomes" id="UP001107558"/>
    </source>
</evidence>
<evidence type="ECO:0000256" key="1">
    <source>
        <dbReference type="ARBA" id="ARBA00004651"/>
    </source>
</evidence>
<keyword evidence="8" id="KW-1015">Disulfide bond</keyword>
<dbReference type="GO" id="GO:0007268">
    <property type="term" value="P:chemical synaptic transmission"/>
    <property type="evidence" value="ECO:0007669"/>
    <property type="project" value="TreeGrafter"/>
</dbReference>
<evidence type="ECO:0000259" key="13">
    <source>
        <dbReference type="PROSITE" id="PS50262"/>
    </source>
</evidence>
<evidence type="ECO:0000256" key="12">
    <source>
        <dbReference type="SAM" id="Phobius"/>
    </source>
</evidence>
<dbReference type="FunFam" id="1.20.1070.10:FF:000523">
    <property type="entry name" value="5-hydroxytryptamine receptor 2B"/>
    <property type="match status" value="1"/>
</dbReference>
<feature type="transmembrane region" description="Helical" evidence="12">
    <location>
        <begin position="491"/>
        <end position="513"/>
    </location>
</feature>
<keyword evidence="7 12" id="KW-0472">Membrane</keyword>
<evidence type="ECO:0000256" key="6">
    <source>
        <dbReference type="ARBA" id="ARBA00023040"/>
    </source>
</evidence>
<dbReference type="FunFam" id="1.20.1070.10:FF:000367">
    <property type="entry name" value="Serotonin receptor 5-HT2 subtype"/>
    <property type="match status" value="1"/>
</dbReference>
<feature type="transmembrane region" description="Helical" evidence="12">
    <location>
        <begin position="131"/>
        <end position="157"/>
    </location>
</feature>
<feature type="region of interest" description="Disordered" evidence="11">
    <location>
        <begin position="299"/>
        <end position="409"/>
    </location>
</feature>
<keyword evidence="6" id="KW-0297">G-protein coupled receptor</keyword>
<reference evidence="14" key="1">
    <citation type="submission" date="2021-03" db="EMBL/GenBank/DDBJ databases">
        <title>Chromosome level genome of the anhydrobiotic midge Polypedilum vanderplanki.</title>
        <authorList>
            <person name="Yoshida Y."/>
            <person name="Kikawada T."/>
            <person name="Gusev O."/>
        </authorList>
    </citation>
    <scope>NUCLEOTIDE SEQUENCE</scope>
    <source>
        <strain evidence="14">NIAS01</strain>
        <tissue evidence="14">Whole body or cell culture</tissue>
    </source>
</reference>
<dbReference type="GO" id="GO:0030425">
    <property type="term" value="C:dendrite"/>
    <property type="evidence" value="ECO:0007669"/>
    <property type="project" value="TreeGrafter"/>
</dbReference>
<evidence type="ECO:0000256" key="3">
    <source>
        <dbReference type="ARBA" id="ARBA00022475"/>
    </source>
</evidence>
<evidence type="ECO:0000256" key="10">
    <source>
        <dbReference type="ARBA" id="ARBA00023224"/>
    </source>
</evidence>
<evidence type="ECO:0000256" key="8">
    <source>
        <dbReference type="ARBA" id="ARBA00023157"/>
    </source>
</evidence>
<keyword evidence="15" id="KW-1185">Reference proteome</keyword>
<feature type="transmembrane region" description="Helical" evidence="12">
    <location>
        <begin position="215"/>
        <end position="235"/>
    </location>
</feature>
<feature type="compositionally biased region" description="Low complexity" evidence="11">
    <location>
        <begin position="369"/>
        <end position="383"/>
    </location>
</feature>
<dbReference type="GO" id="GO:0030594">
    <property type="term" value="F:neurotransmitter receptor activity"/>
    <property type="evidence" value="ECO:0007669"/>
    <property type="project" value="TreeGrafter"/>
</dbReference>
<feature type="transmembrane region" description="Helical" evidence="12">
    <location>
        <begin position="96"/>
        <end position="119"/>
    </location>
</feature>
<dbReference type="PROSITE" id="PS50262">
    <property type="entry name" value="G_PROTEIN_RECEP_F1_2"/>
    <property type="match status" value="1"/>
</dbReference>
<feature type="compositionally biased region" description="Polar residues" evidence="11">
    <location>
        <begin position="384"/>
        <end position="402"/>
    </location>
</feature>
<evidence type="ECO:0000313" key="14">
    <source>
        <dbReference type="EMBL" id="KAG5680907.1"/>
    </source>
</evidence>
<dbReference type="GO" id="GO:0007187">
    <property type="term" value="P:G protein-coupled receptor signaling pathway, coupled to cyclic nucleotide second messenger"/>
    <property type="evidence" value="ECO:0007669"/>
    <property type="project" value="TreeGrafter"/>
</dbReference>
<dbReference type="Gene3D" id="1.20.1070.10">
    <property type="entry name" value="Rhodopsin 7-helix transmembrane proteins"/>
    <property type="match status" value="2"/>
</dbReference>
<dbReference type="GO" id="GO:0045202">
    <property type="term" value="C:synapse"/>
    <property type="evidence" value="ECO:0007669"/>
    <property type="project" value="GOC"/>
</dbReference>
<proteinExistence type="inferred from homology"/>
<feature type="compositionally biased region" description="Polar residues" evidence="11">
    <location>
        <begin position="326"/>
        <end position="345"/>
    </location>
</feature>
<sequence>MNQMLNCSNNFGNHHSNQTFELSFNASVGNYSEDIFISENSTLIEDAIQCILNFNTSTIEITNHLVQQFNLNLSSINATNFGINQSDDDKEPHYDWTFLFAIFFIIAGGLGNILVCLAVALDKKLQNVTNYFLLSLAVADLLVSLFVMPLGAVPAFLGFWPLGFTWCNIYVTCDVLACSASILHMCFISLGRYLGIRNPLGSRQSSTKRLTGFKIALVWLLAMLISSSITVLGIIDEHNIMPKPRQCVINNRTFFIFGSLFAFYVPMVLMVITYALTVQLLKKKARFIVEHSESETFRRLGGGRYSSKQSSSSDHERNARKEEARNNTNKNISHSQSQNSMNWRTHGSGGILKERSNNMNTSTSHPMLNFSNNNNNNNGSSRNIFASSARGQTYDKSTQTPESIERETRRHKLRSLKINFNSVPTPSLNFKLGFLNQRKRTNLSANAVATEQKATKVLGLVFFTFVLCWSPFFILNILFATCPTCEVPDHIINICLWLGYVSSTINPIIYTIFNKTFRAAFIRLLKCKCHKSGRPSRYRSVTDARGTISLCVPSALPLAISLQGAPLLTPSSVQTPLSEFRTGFQITDEDC</sequence>
<dbReference type="AlphaFoldDB" id="A0A9J6CGJ3"/>
<dbReference type="InterPro" id="IPR000276">
    <property type="entry name" value="GPCR_Rhodpsn"/>
</dbReference>
<dbReference type="Proteomes" id="UP001107558">
    <property type="component" value="Chromosome 1"/>
</dbReference>